<dbReference type="EMBL" id="LWQT01000071">
    <property type="protein sequence ID" value="OAN48734.1"/>
    <property type="molecule type" value="Genomic_DNA"/>
</dbReference>
<organism evidence="1 2">
    <name type="scientific">Paramagnetospirillum marisnigri</name>
    <dbReference type="NCBI Taxonomy" id="1285242"/>
    <lineage>
        <taxon>Bacteria</taxon>
        <taxon>Pseudomonadati</taxon>
        <taxon>Pseudomonadota</taxon>
        <taxon>Alphaproteobacteria</taxon>
        <taxon>Rhodospirillales</taxon>
        <taxon>Magnetospirillaceae</taxon>
        <taxon>Paramagnetospirillum</taxon>
    </lineage>
</organism>
<sequence length="81" mass="8799">MSPYSLDDAKSALSGQIDVDDQQIGGGILPNGIESEAIAYATGAKSRRLQEVDKQLPKIGFILNDDDIPLRCQPNLQNDKQ</sequence>
<dbReference type="Proteomes" id="UP000078428">
    <property type="component" value="Unassembled WGS sequence"/>
</dbReference>
<dbReference type="AlphaFoldDB" id="A0A178ML48"/>
<keyword evidence="2" id="KW-1185">Reference proteome</keyword>
<evidence type="ECO:0000313" key="2">
    <source>
        <dbReference type="Proteomes" id="UP000078428"/>
    </source>
</evidence>
<comment type="caution">
    <text evidence="1">The sequence shown here is derived from an EMBL/GenBank/DDBJ whole genome shotgun (WGS) entry which is preliminary data.</text>
</comment>
<evidence type="ECO:0000313" key="1">
    <source>
        <dbReference type="EMBL" id="OAN48734.1"/>
    </source>
</evidence>
<gene>
    <name evidence="1" type="ORF">A6A04_19915</name>
</gene>
<name>A0A178ML48_9PROT</name>
<protein>
    <submittedName>
        <fullName evidence="1">Uncharacterized protein</fullName>
    </submittedName>
</protein>
<proteinExistence type="predicted"/>
<accession>A0A178ML48</accession>
<reference evidence="1 2" key="1">
    <citation type="submission" date="2016-04" db="EMBL/GenBank/DDBJ databases">
        <title>Draft genome sequence of freshwater magnetotactic bacteria Magnetospirillum marisnigri SP-1 and Magnetospirillum moscoviense BB-1.</title>
        <authorList>
            <person name="Koziaeva V."/>
            <person name="Dziuba M.V."/>
            <person name="Ivanov T.M."/>
            <person name="Kuznetsov B."/>
            <person name="Grouzdev D.S."/>
        </authorList>
    </citation>
    <scope>NUCLEOTIDE SEQUENCE [LARGE SCALE GENOMIC DNA]</scope>
    <source>
        <strain evidence="1 2">SP-1</strain>
    </source>
</reference>